<comment type="catalytic activity">
    <reaction evidence="9">
        <text>(R)-pantoate + NAD(+) = 2-dehydropantoate + NADH + H(+)</text>
        <dbReference type="Rhea" id="RHEA:61292"/>
        <dbReference type="ChEBI" id="CHEBI:11561"/>
        <dbReference type="ChEBI" id="CHEBI:15378"/>
        <dbReference type="ChEBI" id="CHEBI:15980"/>
        <dbReference type="ChEBI" id="CHEBI:57540"/>
        <dbReference type="ChEBI" id="CHEBI:57945"/>
    </reaction>
    <physiologicalReaction direction="right-to-left" evidence="9">
        <dbReference type="Rhea" id="RHEA:61294"/>
    </physiologicalReaction>
</comment>
<dbReference type="GO" id="GO:0050661">
    <property type="term" value="F:NADP binding"/>
    <property type="evidence" value="ECO:0007669"/>
    <property type="project" value="TreeGrafter"/>
</dbReference>
<dbReference type="GO" id="GO:0015940">
    <property type="term" value="P:pantothenate biosynthetic process"/>
    <property type="evidence" value="ECO:0007669"/>
    <property type="project" value="InterPro"/>
</dbReference>
<dbReference type="GO" id="GO:0015937">
    <property type="term" value="P:coenzyme A biosynthetic process"/>
    <property type="evidence" value="ECO:0007669"/>
    <property type="project" value="UniProtKB-UniPathway"/>
</dbReference>
<evidence type="ECO:0000256" key="3">
    <source>
        <dbReference type="ARBA" id="ARBA00013014"/>
    </source>
</evidence>
<evidence type="ECO:0000259" key="11">
    <source>
        <dbReference type="Pfam" id="PF02558"/>
    </source>
</evidence>
<keyword evidence="5 10" id="KW-0173">Coenzyme A biosynthesis</keyword>
<evidence type="ECO:0000256" key="8">
    <source>
        <dbReference type="ARBA" id="ARBA00047506"/>
    </source>
</evidence>
<keyword evidence="4 10" id="KW-0521">NADP</keyword>
<evidence type="ECO:0000256" key="4">
    <source>
        <dbReference type="ARBA" id="ARBA00022857"/>
    </source>
</evidence>
<dbReference type="InterPro" id="IPR003710">
    <property type="entry name" value="ApbA"/>
</dbReference>
<dbReference type="Proteomes" id="UP000075398">
    <property type="component" value="Unassembled WGS sequence"/>
</dbReference>
<dbReference type="Gene3D" id="3.40.50.720">
    <property type="entry name" value="NAD(P)-binding Rossmann-like Domain"/>
    <property type="match status" value="1"/>
</dbReference>
<comment type="function">
    <text evidence="10">Catalyzes the NADPH-dependent reduction of ketopantoate into pantoic acid.</text>
</comment>
<evidence type="ECO:0000313" key="13">
    <source>
        <dbReference type="EMBL" id="KYC53651.1"/>
    </source>
</evidence>
<dbReference type="GO" id="GO:0005737">
    <property type="term" value="C:cytoplasm"/>
    <property type="evidence" value="ECO:0007669"/>
    <property type="project" value="TreeGrafter"/>
</dbReference>
<evidence type="ECO:0000256" key="2">
    <source>
        <dbReference type="ARBA" id="ARBA00007870"/>
    </source>
</evidence>
<dbReference type="Pfam" id="PF02558">
    <property type="entry name" value="ApbA"/>
    <property type="match status" value="1"/>
</dbReference>
<evidence type="ECO:0000256" key="10">
    <source>
        <dbReference type="RuleBase" id="RU362068"/>
    </source>
</evidence>
<dbReference type="InterPro" id="IPR013752">
    <property type="entry name" value="KPA_reductase"/>
</dbReference>
<dbReference type="EMBL" id="LNGC01000003">
    <property type="protein sequence ID" value="KYC53651.1"/>
    <property type="molecule type" value="Genomic_DNA"/>
</dbReference>
<evidence type="ECO:0000259" key="12">
    <source>
        <dbReference type="Pfam" id="PF08546"/>
    </source>
</evidence>
<dbReference type="Pfam" id="PF08546">
    <property type="entry name" value="ApbA_C"/>
    <property type="match status" value="1"/>
</dbReference>
<dbReference type="SUPFAM" id="SSF51735">
    <property type="entry name" value="NAD(P)-binding Rossmann-fold domains"/>
    <property type="match status" value="1"/>
</dbReference>
<dbReference type="InterPro" id="IPR013328">
    <property type="entry name" value="6PGD_dom2"/>
</dbReference>
<dbReference type="InterPro" id="IPR008927">
    <property type="entry name" value="6-PGluconate_DH-like_C_sf"/>
</dbReference>
<organism evidence="13 14">
    <name type="scientific">Candidatus Methanofastidiosum methylothiophilum</name>
    <dbReference type="NCBI Taxonomy" id="1705564"/>
    <lineage>
        <taxon>Archaea</taxon>
        <taxon>Methanobacteriati</taxon>
        <taxon>Methanobacteriota</taxon>
        <taxon>Stenosarchaea group</taxon>
        <taxon>Candidatus Methanofastidiosia</taxon>
        <taxon>Candidatus Methanofastidiosales</taxon>
        <taxon>Candidatus Methanofastidiosaceae</taxon>
        <taxon>Candidatus Methanofastidiosum</taxon>
    </lineage>
</organism>
<name>A0A150J8X8_9EURY</name>
<protein>
    <recommendedName>
        <fullName evidence="3 10">2-dehydropantoate 2-reductase</fullName>
        <ecNumber evidence="3 10">1.1.1.169</ecNumber>
    </recommendedName>
    <alternativeName>
        <fullName evidence="7 10">Ketopantoate reductase</fullName>
    </alternativeName>
</protein>
<dbReference type="InterPro" id="IPR036291">
    <property type="entry name" value="NAD(P)-bd_dom_sf"/>
</dbReference>
<dbReference type="InterPro" id="IPR013332">
    <property type="entry name" value="KPR_N"/>
</dbReference>
<keyword evidence="6 10" id="KW-0560">Oxidoreductase</keyword>
<comment type="caution">
    <text evidence="13">The sequence shown here is derived from an EMBL/GenBank/DDBJ whole genome shotgun (WGS) entry which is preliminary data.</text>
</comment>
<dbReference type="SUPFAM" id="SSF48179">
    <property type="entry name" value="6-phosphogluconate dehydrogenase C-terminal domain-like"/>
    <property type="match status" value="1"/>
</dbReference>
<dbReference type="NCBIfam" id="TIGR00745">
    <property type="entry name" value="apbA_panE"/>
    <property type="match status" value="1"/>
</dbReference>
<dbReference type="GO" id="GO:0008677">
    <property type="term" value="F:2-dehydropantoate 2-reductase activity"/>
    <property type="evidence" value="ECO:0007669"/>
    <property type="project" value="UniProtKB-EC"/>
</dbReference>
<dbReference type="AlphaFoldDB" id="A0A150J8X8"/>
<proteinExistence type="inferred from homology"/>
<reference evidence="13 14" key="1">
    <citation type="journal article" date="2016" name="ISME J.">
        <title>Chasing the elusive Euryarchaeota class WSA2: genomes reveal a uniquely fastidious methyl-reducing methanogen.</title>
        <authorList>
            <person name="Nobu M.K."/>
            <person name="Narihiro T."/>
            <person name="Kuroda K."/>
            <person name="Mei R."/>
            <person name="Liu W.T."/>
        </authorList>
    </citation>
    <scope>NUCLEOTIDE SEQUENCE [LARGE SCALE GENOMIC DNA]</scope>
    <source>
        <strain evidence="13">U1lsi0528_Bin055</strain>
    </source>
</reference>
<evidence type="ECO:0000256" key="6">
    <source>
        <dbReference type="ARBA" id="ARBA00023002"/>
    </source>
</evidence>
<dbReference type="UniPathway" id="UPA00241"/>
<evidence type="ECO:0000256" key="9">
    <source>
        <dbReference type="ARBA" id="ARBA00048196"/>
    </source>
</evidence>
<comment type="catalytic activity">
    <reaction evidence="8">
        <text>(R)-pantoate + NADP(+) = 2-dehydropantoate + NADPH + H(+)</text>
        <dbReference type="Rhea" id="RHEA:16233"/>
        <dbReference type="ChEBI" id="CHEBI:11561"/>
        <dbReference type="ChEBI" id="CHEBI:15378"/>
        <dbReference type="ChEBI" id="CHEBI:15980"/>
        <dbReference type="ChEBI" id="CHEBI:57783"/>
        <dbReference type="ChEBI" id="CHEBI:58349"/>
        <dbReference type="EC" id="1.1.1.169"/>
    </reaction>
    <physiologicalReaction direction="right-to-left" evidence="8">
        <dbReference type="Rhea" id="RHEA:16235"/>
    </physiologicalReaction>
</comment>
<dbReference type="InterPro" id="IPR050838">
    <property type="entry name" value="Ketopantoate_reductase"/>
</dbReference>
<evidence type="ECO:0000256" key="5">
    <source>
        <dbReference type="ARBA" id="ARBA00022993"/>
    </source>
</evidence>
<accession>A0A150J8X8</accession>
<gene>
    <name evidence="13" type="ORF">AMQ22_00181</name>
</gene>
<comment type="pathway">
    <text evidence="1 10">Cofactor biosynthesis; coenzyme A biosynthesis.</text>
</comment>
<evidence type="ECO:0000256" key="1">
    <source>
        <dbReference type="ARBA" id="ARBA00004724"/>
    </source>
</evidence>
<dbReference type="PANTHER" id="PTHR43765:SF2">
    <property type="entry name" value="2-DEHYDROPANTOATE 2-REDUCTASE"/>
    <property type="match status" value="1"/>
</dbReference>
<feature type="domain" description="Ketopantoate reductase C-terminal" evidence="12">
    <location>
        <begin position="174"/>
        <end position="296"/>
    </location>
</feature>
<dbReference type="EC" id="1.1.1.169" evidence="3 10"/>
<evidence type="ECO:0000256" key="7">
    <source>
        <dbReference type="ARBA" id="ARBA00032024"/>
    </source>
</evidence>
<sequence length="298" mass="32240">MRIAFIGAGAIGSLFGGLLKKGGVDVLLIGRQSNVEAIRKDGLFISGIDELNIKIDVSSNALDAKESDLLVITTKAYDTKKAVSDIISIIDDNATVMSLQNGAGNIEEISKSIEKKNIIGAVTSMGAFLEKPGRVQFRGKGTTIIGAISEENKIATEIVKIFNGAGIKTELTNDIKSEIWSKVIINSAINNLASIFDSENGILLEDNLIEIVKEITKEGKTILQADGIHIPDDIFEKTVDVIKNTSKNINSTLSDLKKGNRTEIEYISGKIIERGDALGIPAPYNKALYNMLKYKENK</sequence>
<comment type="similarity">
    <text evidence="2 10">Belongs to the ketopantoate reductase family.</text>
</comment>
<dbReference type="Gene3D" id="1.10.1040.10">
    <property type="entry name" value="N-(1-d-carboxylethyl)-l-norvaline Dehydrogenase, domain 2"/>
    <property type="match status" value="1"/>
</dbReference>
<dbReference type="PANTHER" id="PTHR43765">
    <property type="entry name" value="2-DEHYDROPANTOATE 2-REDUCTASE-RELATED"/>
    <property type="match status" value="1"/>
</dbReference>
<feature type="domain" description="Ketopantoate reductase N-terminal" evidence="11">
    <location>
        <begin position="3"/>
        <end position="149"/>
    </location>
</feature>
<evidence type="ECO:0000313" key="14">
    <source>
        <dbReference type="Proteomes" id="UP000075398"/>
    </source>
</evidence>